<dbReference type="Pfam" id="PF20182">
    <property type="entry name" value="DUF6545"/>
    <property type="match status" value="1"/>
</dbReference>
<keyword evidence="1" id="KW-1133">Transmembrane helix</keyword>
<keyword evidence="4" id="KW-1185">Reference proteome</keyword>
<feature type="transmembrane region" description="Helical" evidence="1">
    <location>
        <begin position="176"/>
        <end position="199"/>
    </location>
</feature>
<feature type="domain" description="DUF6545" evidence="2">
    <location>
        <begin position="234"/>
        <end position="368"/>
    </location>
</feature>
<protein>
    <submittedName>
        <fullName evidence="3">MAB_1171c family putative transporter</fullName>
    </submittedName>
</protein>
<dbReference type="EMBL" id="JAVREV010000022">
    <property type="protein sequence ID" value="MDT0446830.1"/>
    <property type="molecule type" value="Genomic_DNA"/>
</dbReference>
<feature type="transmembrane region" description="Helical" evidence="1">
    <location>
        <begin position="36"/>
        <end position="52"/>
    </location>
</feature>
<reference evidence="4" key="1">
    <citation type="submission" date="2023-07" db="EMBL/GenBank/DDBJ databases">
        <title>30 novel species of actinomycetes from the DSMZ collection.</title>
        <authorList>
            <person name="Nouioui I."/>
        </authorList>
    </citation>
    <scope>NUCLEOTIDE SEQUENCE [LARGE SCALE GENOMIC DNA]</scope>
    <source>
        <strain evidence="4">DSM 41886</strain>
    </source>
</reference>
<dbReference type="RefSeq" id="WP_311620971.1">
    <property type="nucleotide sequence ID" value="NZ_JAVREV010000022.1"/>
</dbReference>
<organism evidence="3 4">
    <name type="scientific">Streptomyces johnsoniae</name>
    <dbReference type="NCBI Taxonomy" id="3075532"/>
    <lineage>
        <taxon>Bacteria</taxon>
        <taxon>Bacillati</taxon>
        <taxon>Actinomycetota</taxon>
        <taxon>Actinomycetes</taxon>
        <taxon>Kitasatosporales</taxon>
        <taxon>Streptomycetaceae</taxon>
        <taxon>Streptomyces</taxon>
    </lineage>
</organism>
<dbReference type="InterPro" id="IPR050039">
    <property type="entry name" value="MAB_1171c-like"/>
</dbReference>
<keyword evidence="1" id="KW-0812">Transmembrane</keyword>
<proteinExistence type="predicted"/>
<name>A0ABU2SD02_9ACTN</name>
<dbReference type="Proteomes" id="UP001183615">
    <property type="component" value="Unassembled WGS sequence"/>
</dbReference>
<keyword evidence="1" id="KW-0472">Membrane</keyword>
<feature type="transmembrane region" description="Helical" evidence="1">
    <location>
        <begin position="72"/>
        <end position="93"/>
    </location>
</feature>
<gene>
    <name evidence="3" type="ORF">RM779_30170</name>
</gene>
<dbReference type="InterPro" id="IPR046675">
    <property type="entry name" value="DUF6545"/>
</dbReference>
<comment type="caution">
    <text evidence="3">The sequence shown here is derived from an EMBL/GenBank/DDBJ whole genome shotgun (WGS) entry which is preliminary data.</text>
</comment>
<accession>A0ABU2SD02</accession>
<evidence type="ECO:0000313" key="4">
    <source>
        <dbReference type="Proteomes" id="UP001183615"/>
    </source>
</evidence>
<evidence type="ECO:0000313" key="3">
    <source>
        <dbReference type="EMBL" id="MDT0446830.1"/>
    </source>
</evidence>
<feature type="transmembrane region" description="Helical" evidence="1">
    <location>
        <begin position="139"/>
        <end position="164"/>
    </location>
</feature>
<sequence length="382" mass="41461">MTVTEWADHIGRCSIVLMWTALIIRARPAWQERQQRGLWLAILTAAIATTLFQPEAVDWAVDVTGDAHAVTLSRNIIGVLAAGLMLLFVVESAHPRRARLIIAAALSGTLIALVGMGLARGDYPGPAIPAAGHPAEPSAAYWLIVCASHLIADAVVVVLCVRYSARTDDRDLAWSLRLFALGSILALGYWAGCLVHLYVRIPEAWPWLTVVINVHGASRAFTLLVPTVGRGARLVREARAVWVLWPLWRDLSTAVPTVALVPPQPTRLHQLLRPRVPLAFQAHRQTIEIYDAILHLQSHLAPHAHERATERARKLRIPADDASAAALAGALGQARRAKLAGEAATEPHPLPGLERADAALLLAVARYWPAMSSATARPEQVP</sequence>
<evidence type="ECO:0000259" key="2">
    <source>
        <dbReference type="Pfam" id="PF20182"/>
    </source>
</evidence>
<dbReference type="NCBIfam" id="NF042915">
    <property type="entry name" value="MAB_1171c_fam"/>
    <property type="match status" value="1"/>
</dbReference>
<evidence type="ECO:0000256" key="1">
    <source>
        <dbReference type="SAM" id="Phobius"/>
    </source>
</evidence>
<feature type="transmembrane region" description="Helical" evidence="1">
    <location>
        <begin position="100"/>
        <end position="119"/>
    </location>
</feature>